<keyword evidence="2 4" id="KW-0378">Hydrolase</keyword>
<dbReference type="InterPro" id="IPR029058">
    <property type="entry name" value="AB_hydrolase_fold"/>
</dbReference>
<dbReference type="EMBL" id="CP095049">
    <property type="protein sequence ID" value="UOQ52242.1"/>
    <property type="molecule type" value="Genomic_DNA"/>
</dbReference>
<dbReference type="InterPro" id="IPR050300">
    <property type="entry name" value="GDXG_lipolytic_enzyme"/>
</dbReference>
<dbReference type="Proteomes" id="UP000831785">
    <property type="component" value="Chromosome"/>
</dbReference>
<dbReference type="GO" id="GO:0016787">
    <property type="term" value="F:hydrolase activity"/>
    <property type="evidence" value="ECO:0007669"/>
    <property type="project" value="UniProtKB-KW"/>
</dbReference>
<dbReference type="InterPro" id="IPR013094">
    <property type="entry name" value="AB_hydrolase_3"/>
</dbReference>
<evidence type="ECO:0000256" key="2">
    <source>
        <dbReference type="ARBA" id="ARBA00022801"/>
    </source>
</evidence>
<dbReference type="PROSITE" id="PS01173">
    <property type="entry name" value="LIPASE_GDXG_HIS"/>
    <property type="match status" value="1"/>
</dbReference>
<proteinExistence type="inferred from homology"/>
<dbReference type="PANTHER" id="PTHR48081">
    <property type="entry name" value="AB HYDROLASE SUPERFAMILY PROTEIN C4A8.06C"/>
    <property type="match status" value="1"/>
</dbReference>
<dbReference type="PANTHER" id="PTHR48081:SF8">
    <property type="entry name" value="ALPHA_BETA HYDROLASE FOLD-3 DOMAIN-CONTAINING PROTEIN-RELATED"/>
    <property type="match status" value="1"/>
</dbReference>
<dbReference type="SUPFAM" id="SSF53474">
    <property type="entry name" value="alpha/beta-Hydrolases"/>
    <property type="match status" value="1"/>
</dbReference>
<sequence>MSNLTFPAPVPVAEDSAISREVKTFLAALNGAGGPPLETLSPEAARQVLVGAQASVNVDLSGIEVSQKTITQDGYTVPLHIVRPTGTSGTVLPVFIFIHGGGWVLGDFPTHQRLVRDLVVASGFAAVFVNYTPTPDAKYPQAIHEIYAATKWVAENGAELNVDGKNLAVVGNSVGGNMTAVTTLLAKEKGGPHIKLQILFWPIVAADFETESYQQFGQDRFLTTSLMKWMYDLYTTDPEERAQIYASPLNATTEQLQGLPPALIQVAEADVLRDEGEAYGRKLDEAGVPVTTVRYNGMIHDFGLLNGLAELPQVQAHIRQAATELKKYLGA</sequence>
<dbReference type="Pfam" id="PF07859">
    <property type="entry name" value="Abhydrolase_3"/>
    <property type="match status" value="1"/>
</dbReference>
<comment type="similarity">
    <text evidence="1">Belongs to the 'GDXG' lipolytic enzyme family.</text>
</comment>
<protein>
    <submittedName>
        <fullName evidence="4">Alpha/beta hydrolase</fullName>
    </submittedName>
</protein>
<keyword evidence="5" id="KW-1185">Reference proteome</keyword>
<name>A0ABY4F808_9BACT</name>
<evidence type="ECO:0000313" key="5">
    <source>
        <dbReference type="Proteomes" id="UP000831785"/>
    </source>
</evidence>
<gene>
    <name evidence="4" type="ORF">MUN80_21075</name>
</gene>
<reference evidence="4 5" key="1">
    <citation type="submission" date="2022-04" db="EMBL/GenBank/DDBJ databases">
        <title>Hymenobacter sp. isolated from the air.</title>
        <authorList>
            <person name="Won M."/>
            <person name="Lee C.-M."/>
            <person name="Woen H.-Y."/>
            <person name="Kwon S.-W."/>
        </authorList>
    </citation>
    <scope>NUCLEOTIDE SEQUENCE [LARGE SCALE GENOMIC DNA]</scope>
    <source>
        <strain evidence="5">5116 S-27</strain>
    </source>
</reference>
<organism evidence="4 5">
    <name type="scientific">Hymenobacter cellulosivorans</name>
    <dbReference type="NCBI Taxonomy" id="2932249"/>
    <lineage>
        <taxon>Bacteria</taxon>
        <taxon>Pseudomonadati</taxon>
        <taxon>Bacteroidota</taxon>
        <taxon>Cytophagia</taxon>
        <taxon>Cytophagales</taxon>
        <taxon>Hymenobacteraceae</taxon>
        <taxon>Hymenobacter</taxon>
    </lineage>
</organism>
<evidence type="ECO:0000256" key="1">
    <source>
        <dbReference type="ARBA" id="ARBA00010515"/>
    </source>
</evidence>
<evidence type="ECO:0000313" key="4">
    <source>
        <dbReference type="EMBL" id="UOQ52242.1"/>
    </source>
</evidence>
<dbReference type="InterPro" id="IPR002168">
    <property type="entry name" value="Lipase_GDXG_HIS_AS"/>
</dbReference>
<dbReference type="RefSeq" id="WP_244716023.1">
    <property type="nucleotide sequence ID" value="NZ_CP095049.1"/>
</dbReference>
<accession>A0ABY4F808</accession>
<dbReference type="Gene3D" id="3.40.50.1820">
    <property type="entry name" value="alpha/beta hydrolase"/>
    <property type="match status" value="1"/>
</dbReference>
<evidence type="ECO:0000259" key="3">
    <source>
        <dbReference type="Pfam" id="PF07859"/>
    </source>
</evidence>
<feature type="domain" description="Alpha/beta hydrolase fold-3" evidence="3">
    <location>
        <begin position="96"/>
        <end position="302"/>
    </location>
</feature>